<evidence type="ECO:0000313" key="1">
    <source>
        <dbReference type="EMBL" id="MDC7695762.1"/>
    </source>
</evidence>
<keyword evidence="2" id="KW-1185">Reference proteome</keyword>
<dbReference type="EMBL" id="JAQQKW010000011">
    <property type="protein sequence ID" value="MDC7695762.1"/>
    <property type="molecule type" value="Genomic_DNA"/>
</dbReference>
<sequence length="69" mass="7471">MSRLYDGAWVLVAGQAVAQPAIECLKGIFRVADSLYGEDGRAVDRVLGRPAIQMILDRETARENGLLPG</sequence>
<organism evidence="1 2">
    <name type="scientific">Asticcacaulis currens</name>
    <dbReference type="NCBI Taxonomy" id="2984210"/>
    <lineage>
        <taxon>Bacteria</taxon>
        <taxon>Pseudomonadati</taxon>
        <taxon>Pseudomonadota</taxon>
        <taxon>Alphaproteobacteria</taxon>
        <taxon>Caulobacterales</taxon>
        <taxon>Caulobacteraceae</taxon>
        <taxon>Asticcacaulis</taxon>
    </lineage>
</organism>
<evidence type="ECO:0000313" key="2">
    <source>
        <dbReference type="Proteomes" id="UP001216595"/>
    </source>
</evidence>
<accession>A0ABT5IHU6</accession>
<reference evidence="1 2" key="1">
    <citation type="submission" date="2023-01" db="EMBL/GenBank/DDBJ databases">
        <title>Novel species of the genus Asticcacaulis isolated from rivers.</title>
        <authorList>
            <person name="Lu H."/>
        </authorList>
    </citation>
    <scope>NUCLEOTIDE SEQUENCE [LARGE SCALE GENOMIC DNA]</scope>
    <source>
        <strain evidence="1 2">DXS10W</strain>
    </source>
</reference>
<protein>
    <submittedName>
        <fullName evidence="1">Uncharacterized protein</fullName>
    </submittedName>
</protein>
<name>A0ABT5IHU6_9CAUL</name>
<dbReference type="RefSeq" id="WP_272742420.1">
    <property type="nucleotide sequence ID" value="NZ_JAQQKW010000011.1"/>
</dbReference>
<gene>
    <name evidence="1" type="ORF">PQU94_15905</name>
</gene>
<comment type="caution">
    <text evidence="1">The sequence shown here is derived from an EMBL/GenBank/DDBJ whole genome shotgun (WGS) entry which is preliminary data.</text>
</comment>
<dbReference type="Proteomes" id="UP001216595">
    <property type="component" value="Unassembled WGS sequence"/>
</dbReference>
<proteinExistence type="predicted"/>